<accession>A0A9D1MPW3</accession>
<dbReference type="InterPro" id="IPR003717">
    <property type="entry name" value="RecO"/>
</dbReference>
<proteinExistence type="inferred from homology"/>
<evidence type="ECO:0000256" key="5">
    <source>
        <dbReference type="ARBA" id="ARBA00023204"/>
    </source>
</evidence>
<comment type="caution">
    <text evidence="9">The sequence shown here is derived from an EMBL/GenBank/DDBJ whole genome shotgun (WGS) entry which is preliminary data.</text>
</comment>
<dbReference type="NCBIfam" id="TIGR00613">
    <property type="entry name" value="reco"/>
    <property type="match status" value="1"/>
</dbReference>
<reference evidence="9" key="1">
    <citation type="submission" date="2020-10" db="EMBL/GenBank/DDBJ databases">
        <authorList>
            <person name="Gilroy R."/>
        </authorList>
    </citation>
    <scope>NUCLEOTIDE SEQUENCE</scope>
    <source>
        <strain evidence="9">CHK160-1198</strain>
    </source>
</reference>
<dbReference type="Proteomes" id="UP000824099">
    <property type="component" value="Unassembled WGS sequence"/>
</dbReference>
<reference evidence="9" key="2">
    <citation type="journal article" date="2021" name="PeerJ">
        <title>Extensive microbial diversity within the chicken gut microbiome revealed by metagenomics and culture.</title>
        <authorList>
            <person name="Gilroy R."/>
            <person name="Ravi A."/>
            <person name="Getino M."/>
            <person name="Pursley I."/>
            <person name="Horton D.L."/>
            <person name="Alikhan N.F."/>
            <person name="Baker D."/>
            <person name="Gharbi K."/>
            <person name="Hall N."/>
            <person name="Watson M."/>
            <person name="Adriaenssens E.M."/>
            <person name="Foster-Nyarko E."/>
            <person name="Jarju S."/>
            <person name="Secka A."/>
            <person name="Antonio M."/>
            <person name="Oren A."/>
            <person name="Chaudhuri R.R."/>
            <person name="La Ragione R."/>
            <person name="Hildebrand F."/>
            <person name="Pallen M.J."/>
        </authorList>
    </citation>
    <scope>NUCLEOTIDE SEQUENCE</scope>
    <source>
        <strain evidence="9">CHK160-1198</strain>
    </source>
</reference>
<dbReference type="SUPFAM" id="SSF57863">
    <property type="entry name" value="ArfGap/RecO-like zinc finger"/>
    <property type="match status" value="1"/>
</dbReference>
<dbReference type="Pfam" id="PF02565">
    <property type="entry name" value="RecO_C"/>
    <property type="match status" value="1"/>
</dbReference>
<comment type="function">
    <text evidence="7">Involved in DNA repair and RecF pathway recombination.</text>
</comment>
<organism evidence="9 10">
    <name type="scientific">Candidatus Avacidaminococcus intestinavium</name>
    <dbReference type="NCBI Taxonomy" id="2840684"/>
    <lineage>
        <taxon>Bacteria</taxon>
        <taxon>Bacillati</taxon>
        <taxon>Bacillota</taxon>
        <taxon>Negativicutes</taxon>
        <taxon>Acidaminococcales</taxon>
        <taxon>Acidaminococcaceae</taxon>
        <taxon>Acidaminococcaceae incertae sedis</taxon>
        <taxon>Candidatus Avacidaminococcus</taxon>
    </lineage>
</organism>
<evidence type="ECO:0000313" key="9">
    <source>
        <dbReference type="EMBL" id="HIU64077.1"/>
    </source>
</evidence>
<gene>
    <name evidence="7 9" type="primary">recO</name>
    <name evidence="9" type="ORF">IAB06_03425</name>
</gene>
<evidence type="ECO:0000256" key="3">
    <source>
        <dbReference type="ARBA" id="ARBA00022763"/>
    </source>
</evidence>
<keyword evidence="5 7" id="KW-0234">DNA repair</keyword>
<protein>
    <recommendedName>
        <fullName evidence="2 7">DNA repair protein RecO</fullName>
    </recommendedName>
    <alternativeName>
        <fullName evidence="6 7">Recombination protein O</fullName>
    </alternativeName>
</protein>
<dbReference type="InterPro" id="IPR037278">
    <property type="entry name" value="ARFGAP/RecO"/>
</dbReference>
<dbReference type="AlphaFoldDB" id="A0A9D1MPW3"/>
<evidence type="ECO:0000256" key="7">
    <source>
        <dbReference type="HAMAP-Rule" id="MF_00201"/>
    </source>
</evidence>
<evidence type="ECO:0000313" key="10">
    <source>
        <dbReference type="Proteomes" id="UP000824099"/>
    </source>
</evidence>
<dbReference type="InterPro" id="IPR042242">
    <property type="entry name" value="RecO_C"/>
</dbReference>
<dbReference type="GO" id="GO:0006302">
    <property type="term" value="P:double-strand break repair"/>
    <property type="evidence" value="ECO:0007669"/>
    <property type="project" value="TreeGrafter"/>
</dbReference>
<dbReference type="PANTHER" id="PTHR33991:SF1">
    <property type="entry name" value="DNA REPAIR PROTEIN RECO"/>
    <property type="match status" value="1"/>
</dbReference>
<dbReference type="GO" id="GO:0006310">
    <property type="term" value="P:DNA recombination"/>
    <property type="evidence" value="ECO:0007669"/>
    <property type="project" value="UniProtKB-UniRule"/>
</dbReference>
<evidence type="ECO:0000256" key="6">
    <source>
        <dbReference type="ARBA" id="ARBA00033409"/>
    </source>
</evidence>
<dbReference type="Gene3D" id="2.40.50.140">
    <property type="entry name" value="Nucleic acid-binding proteins"/>
    <property type="match status" value="1"/>
</dbReference>
<evidence type="ECO:0000259" key="8">
    <source>
        <dbReference type="Pfam" id="PF11967"/>
    </source>
</evidence>
<sequence>MSKEVYQDDIIVLQVKDWQTADKFAVCFSRNHGKVSFVAYGARYGRSNGGRLVQPFAALSVKLLRGKRFDTLQQCELNEVPATMDIETLAYAAVIGEVIGQLTEEYEEQEAIFILLEQALKILPVRNKRIIVVSTLCKLLTICGFSPQLKNCTSCGREVVSDAYFSVVQGGIVCDSCMVSSELPFADTTRHLMSELLKLDFNEPPALIVKGADLMQLEQTLYKFLIYQTSKPLRSLKFLKLMGL</sequence>
<dbReference type="InterPro" id="IPR012340">
    <property type="entry name" value="NA-bd_OB-fold"/>
</dbReference>
<keyword evidence="4 7" id="KW-0233">DNA recombination</keyword>
<evidence type="ECO:0000256" key="1">
    <source>
        <dbReference type="ARBA" id="ARBA00007452"/>
    </source>
</evidence>
<name>A0A9D1MPW3_9FIRM</name>
<dbReference type="Pfam" id="PF11967">
    <property type="entry name" value="RecO_N"/>
    <property type="match status" value="1"/>
</dbReference>
<dbReference type="PANTHER" id="PTHR33991">
    <property type="entry name" value="DNA REPAIR PROTEIN RECO"/>
    <property type="match status" value="1"/>
</dbReference>
<evidence type="ECO:0000256" key="4">
    <source>
        <dbReference type="ARBA" id="ARBA00023172"/>
    </source>
</evidence>
<dbReference type="SUPFAM" id="SSF50249">
    <property type="entry name" value="Nucleic acid-binding proteins"/>
    <property type="match status" value="1"/>
</dbReference>
<dbReference type="Gene3D" id="1.20.1440.120">
    <property type="entry name" value="Recombination protein O, C-terminal domain"/>
    <property type="match status" value="1"/>
</dbReference>
<evidence type="ECO:0000256" key="2">
    <source>
        <dbReference type="ARBA" id="ARBA00021310"/>
    </source>
</evidence>
<keyword evidence="3 7" id="KW-0227">DNA damage</keyword>
<dbReference type="InterPro" id="IPR022572">
    <property type="entry name" value="DNA_rep/recomb_RecO_N"/>
</dbReference>
<dbReference type="EMBL" id="DVNI01000049">
    <property type="protein sequence ID" value="HIU64077.1"/>
    <property type="molecule type" value="Genomic_DNA"/>
</dbReference>
<feature type="domain" description="DNA replication/recombination mediator RecO N-terminal" evidence="8">
    <location>
        <begin position="5"/>
        <end position="77"/>
    </location>
</feature>
<dbReference type="HAMAP" id="MF_00201">
    <property type="entry name" value="RecO"/>
    <property type="match status" value="1"/>
</dbReference>
<dbReference type="Gene3D" id="6.20.220.20">
    <property type="entry name" value="Recombination protein O, zinc-binding domain"/>
    <property type="match status" value="1"/>
</dbReference>
<comment type="similarity">
    <text evidence="1 7">Belongs to the RecO family.</text>
</comment>
<dbReference type="GO" id="GO:0043590">
    <property type="term" value="C:bacterial nucleoid"/>
    <property type="evidence" value="ECO:0007669"/>
    <property type="project" value="TreeGrafter"/>
</dbReference>